<feature type="transmembrane region" description="Helical" evidence="10">
    <location>
        <begin position="355"/>
        <end position="380"/>
    </location>
</feature>
<dbReference type="FunFam" id="1.20.1250.20:FF:000119">
    <property type="entry name" value="MFS monosaccharide transporter, putative"/>
    <property type="match status" value="1"/>
</dbReference>
<feature type="compositionally biased region" description="Acidic residues" evidence="9">
    <location>
        <begin position="570"/>
        <end position="579"/>
    </location>
</feature>
<feature type="transmembrane region" description="Helical" evidence="10">
    <location>
        <begin position="262"/>
        <end position="286"/>
    </location>
</feature>
<feature type="transmembrane region" description="Helical" evidence="10">
    <location>
        <begin position="298"/>
        <end position="320"/>
    </location>
</feature>
<evidence type="ECO:0000259" key="11">
    <source>
        <dbReference type="PROSITE" id="PS50850"/>
    </source>
</evidence>
<evidence type="ECO:0000256" key="2">
    <source>
        <dbReference type="ARBA" id="ARBA00010992"/>
    </source>
</evidence>
<comment type="catalytic activity">
    <reaction evidence="7">
        <text>myo-inositol(out) + H(+)(out) = myo-inositol(in) + H(+)(in)</text>
        <dbReference type="Rhea" id="RHEA:60364"/>
        <dbReference type="ChEBI" id="CHEBI:15378"/>
        <dbReference type="ChEBI" id="CHEBI:17268"/>
    </reaction>
</comment>
<evidence type="ECO:0000256" key="3">
    <source>
        <dbReference type="ARBA" id="ARBA00022448"/>
    </source>
</evidence>
<feature type="transmembrane region" description="Helical" evidence="10">
    <location>
        <begin position="176"/>
        <end position="195"/>
    </location>
</feature>
<dbReference type="Gene3D" id="1.20.1250.20">
    <property type="entry name" value="MFS general substrate transporter like domains"/>
    <property type="match status" value="1"/>
</dbReference>
<dbReference type="PROSITE" id="PS50850">
    <property type="entry name" value="MFS"/>
    <property type="match status" value="1"/>
</dbReference>
<keyword evidence="4 10" id="KW-0812">Transmembrane</keyword>
<comment type="caution">
    <text evidence="12">The sequence shown here is derived from an EMBL/GenBank/DDBJ whole genome shotgun (WGS) entry which is preliminary data.</text>
</comment>
<dbReference type="NCBIfam" id="TIGR00879">
    <property type="entry name" value="SP"/>
    <property type="match status" value="1"/>
</dbReference>
<feature type="transmembrane region" description="Helical" evidence="10">
    <location>
        <begin position="12"/>
        <end position="29"/>
    </location>
</feature>
<evidence type="ECO:0000256" key="9">
    <source>
        <dbReference type="SAM" id="MobiDB-lite"/>
    </source>
</evidence>
<feature type="region of interest" description="Disordered" evidence="9">
    <location>
        <begin position="459"/>
        <end position="641"/>
    </location>
</feature>
<evidence type="ECO:0000256" key="1">
    <source>
        <dbReference type="ARBA" id="ARBA00004141"/>
    </source>
</evidence>
<dbReference type="SUPFAM" id="SSF103473">
    <property type="entry name" value="MFS general substrate transporter"/>
    <property type="match status" value="1"/>
</dbReference>
<dbReference type="Proteomes" id="UP000777482">
    <property type="component" value="Unassembled WGS sequence"/>
</dbReference>
<evidence type="ECO:0000256" key="5">
    <source>
        <dbReference type="ARBA" id="ARBA00022989"/>
    </source>
</evidence>
<feature type="transmembrane region" description="Helical" evidence="10">
    <location>
        <begin position="110"/>
        <end position="131"/>
    </location>
</feature>
<evidence type="ECO:0000313" key="13">
    <source>
        <dbReference type="Proteomes" id="UP000777482"/>
    </source>
</evidence>
<dbReference type="InterPro" id="IPR036259">
    <property type="entry name" value="MFS_trans_sf"/>
</dbReference>
<dbReference type="PROSITE" id="PS00217">
    <property type="entry name" value="SUGAR_TRANSPORT_2"/>
    <property type="match status" value="1"/>
</dbReference>
<dbReference type="GO" id="GO:0005351">
    <property type="term" value="F:carbohydrate:proton symporter activity"/>
    <property type="evidence" value="ECO:0007669"/>
    <property type="project" value="TreeGrafter"/>
</dbReference>
<feature type="compositionally biased region" description="Acidic residues" evidence="9">
    <location>
        <begin position="610"/>
        <end position="621"/>
    </location>
</feature>
<dbReference type="InterPro" id="IPR005828">
    <property type="entry name" value="MFS_sugar_transport-like"/>
</dbReference>
<keyword evidence="3 8" id="KW-0813">Transport</keyword>
<keyword evidence="5 10" id="KW-1133">Transmembrane helix</keyword>
<dbReference type="InterPro" id="IPR020846">
    <property type="entry name" value="MFS_dom"/>
</dbReference>
<dbReference type="EMBL" id="PUHQ01000048">
    <property type="protein sequence ID" value="KAG0660009.1"/>
    <property type="molecule type" value="Genomic_DNA"/>
</dbReference>
<reference evidence="12 13" key="1">
    <citation type="submission" date="2020-11" db="EMBL/GenBank/DDBJ databases">
        <title>Kefir isolates.</title>
        <authorList>
            <person name="Marcisauskas S."/>
            <person name="Kim Y."/>
            <person name="Blasche S."/>
        </authorList>
    </citation>
    <scope>NUCLEOTIDE SEQUENCE [LARGE SCALE GENOMIC DNA]</scope>
    <source>
        <strain evidence="12 13">KR</strain>
    </source>
</reference>
<dbReference type="PRINTS" id="PR00171">
    <property type="entry name" value="SUGRTRNSPORT"/>
</dbReference>
<feature type="compositionally biased region" description="Gly residues" evidence="9">
    <location>
        <begin position="532"/>
        <end position="547"/>
    </location>
</feature>
<dbReference type="GO" id="GO:0016020">
    <property type="term" value="C:membrane"/>
    <property type="evidence" value="ECO:0007669"/>
    <property type="project" value="UniProtKB-SubCell"/>
</dbReference>
<dbReference type="PANTHER" id="PTHR48022:SF73">
    <property type="entry name" value="METABOLITE TRANSPORT PROTEIN YDL199C-RELATED"/>
    <property type="match status" value="1"/>
</dbReference>
<feature type="transmembrane region" description="Helical" evidence="10">
    <location>
        <begin position="327"/>
        <end position="349"/>
    </location>
</feature>
<evidence type="ECO:0000256" key="4">
    <source>
        <dbReference type="ARBA" id="ARBA00022692"/>
    </source>
</evidence>
<organism evidence="12 13">
    <name type="scientific">Rhodotorula mucilaginosa</name>
    <name type="common">Yeast</name>
    <name type="synonym">Rhodotorula rubra</name>
    <dbReference type="NCBI Taxonomy" id="5537"/>
    <lineage>
        <taxon>Eukaryota</taxon>
        <taxon>Fungi</taxon>
        <taxon>Dikarya</taxon>
        <taxon>Basidiomycota</taxon>
        <taxon>Pucciniomycotina</taxon>
        <taxon>Microbotryomycetes</taxon>
        <taxon>Sporidiobolales</taxon>
        <taxon>Sporidiobolaceae</taxon>
        <taxon>Rhodotorula</taxon>
    </lineage>
</organism>
<evidence type="ECO:0000256" key="8">
    <source>
        <dbReference type="RuleBase" id="RU003346"/>
    </source>
</evidence>
<feature type="transmembrane region" description="Helical" evidence="10">
    <location>
        <begin position="55"/>
        <end position="74"/>
    </location>
</feature>
<comment type="subcellular location">
    <subcellularLocation>
        <location evidence="1">Membrane</location>
        <topology evidence="1">Multi-pass membrane protein</topology>
    </subcellularLocation>
</comment>
<sequence>MGETIPGSSRRLVLTISCFASLGVFLFGYDQGVMSGVITGPYFKAYFHQPDRVELATMVAILEIGAFITSLLAGRVGDIFGRRATIFAGACIFTLGGLFQAFATGFRVMVFGRIISGFGVGFLSMCVPVYQSEISPAENRGKLACIEFTGNILGYAFSVWLDYFCSFITSDLSWRVPLLMQSVIGAVLAIGTLFLPESPRWLIDTEQDEEGMGVLADLHGDGDPEDERAQEEFREIKEGVLAEREFGDRSYKAMWRRYRSRVLIACSAQLFAQFNGINVISYYAPLVFESAGWIGRDAILMTGVNSIIYVLSTIPTWYLVDSLGRRPILLSGATIMAIALSLCGFFLWMDKGYTPVAVVSCVIVYNAAFGFSWGPIPWLYPAEILPNAFRVKGVSLSTASNWFSNYVVGAMTPINQEVLGWKMYPMHAGFCVISFVLVFFTYPETRGVPLEEMDELFGDQPSTRGLSEVDAERAPLRRSHSLPSFHGGRPHYHEPTVEPPRIMPGSRHHRRTLSGHASLPGSGSDGMKWWKAGGGGGGSASSVGGGSRSTTPSLGGSGVRDYQAVRQSDEEALITTDEDDSRRPAGPEAAAATARQQEQRQRGGDVMFDLGDEDAEGDEIELTALGPRREVSSGDQDVPLQ</sequence>
<feature type="domain" description="Major facilitator superfamily (MFS) profile" evidence="11">
    <location>
        <begin position="16"/>
        <end position="446"/>
    </location>
</feature>
<evidence type="ECO:0000313" key="12">
    <source>
        <dbReference type="EMBL" id="KAG0660009.1"/>
    </source>
</evidence>
<dbReference type="AlphaFoldDB" id="A0A9P7B4X1"/>
<gene>
    <name evidence="12" type="ORF">C6P46_004810</name>
</gene>
<accession>A0A9P7B4X1</accession>
<dbReference type="OrthoDB" id="648285at2759"/>
<keyword evidence="13" id="KW-1185">Reference proteome</keyword>
<dbReference type="InterPro" id="IPR003663">
    <property type="entry name" value="Sugar/inositol_transpt"/>
</dbReference>
<dbReference type="InterPro" id="IPR050360">
    <property type="entry name" value="MFS_Sugar_Transporters"/>
</dbReference>
<proteinExistence type="inferred from homology"/>
<evidence type="ECO:0000256" key="10">
    <source>
        <dbReference type="SAM" id="Phobius"/>
    </source>
</evidence>
<evidence type="ECO:0000256" key="7">
    <source>
        <dbReference type="ARBA" id="ARBA00049119"/>
    </source>
</evidence>
<feature type="transmembrane region" description="Helical" evidence="10">
    <location>
        <begin position="424"/>
        <end position="442"/>
    </location>
</feature>
<feature type="transmembrane region" description="Helical" evidence="10">
    <location>
        <begin position="86"/>
        <end position="104"/>
    </location>
</feature>
<feature type="compositionally biased region" description="Low complexity" evidence="9">
    <location>
        <begin position="586"/>
        <end position="596"/>
    </location>
</feature>
<comment type="similarity">
    <text evidence="2 8">Belongs to the major facilitator superfamily. Sugar transporter (TC 2.A.1.1) family.</text>
</comment>
<dbReference type="InterPro" id="IPR005829">
    <property type="entry name" value="Sugar_transporter_CS"/>
</dbReference>
<evidence type="ECO:0000256" key="6">
    <source>
        <dbReference type="ARBA" id="ARBA00023136"/>
    </source>
</evidence>
<keyword evidence="6 10" id="KW-0472">Membrane</keyword>
<protein>
    <recommendedName>
        <fullName evidence="11">Major facilitator superfamily (MFS) profile domain-containing protein</fullName>
    </recommendedName>
</protein>
<dbReference type="Pfam" id="PF00083">
    <property type="entry name" value="Sugar_tr"/>
    <property type="match status" value="1"/>
</dbReference>
<dbReference type="PANTHER" id="PTHR48022">
    <property type="entry name" value="PLASTIDIC GLUCOSE TRANSPORTER 4"/>
    <property type="match status" value="1"/>
</dbReference>
<name>A0A9P7B4X1_RHOMI</name>